<dbReference type="Proteomes" id="UP000630887">
    <property type="component" value="Unassembled WGS sequence"/>
</dbReference>
<sequence length="88" mass="9469">MSVGTCEVCKNDYWLSFEVHTAGGAVHVFDSFECAVHMLAPVCEHCACKIIGHGVEVSGHFYCCAHCARSADAREGFKIRDAVGVHPG</sequence>
<evidence type="ECO:0000313" key="2">
    <source>
        <dbReference type="Proteomes" id="UP000630887"/>
    </source>
</evidence>
<keyword evidence="2" id="KW-1185">Reference proteome</keyword>
<dbReference type="AlphaFoldDB" id="A0A8J3KVR9"/>
<dbReference type="EMBL" id="BONI01000006">
    <property type="protein sequence ID" value="GIG04314.1"/>
    <property type="molecule type" value="Genomic_DNA"/>
</dbReference>
<comment type="caution">
    <text evidence="1">The sequence shown here is derived from an EMBL/GenBank/DDBJ whole genome shotgun (WGS) entry which is preliminary data.</text>
</comment>
<proteinExistence type="predicted"/>
<evidence type="ECO:0008006" key="3">
    <source>
        <dbReference type="Google" id="ProtNLM"/>
    </source>
</evidence>
<accession>A0A8J3KVR9</accession>
<name>A0A8J3KVR9_9ACTN</name>
<gene>
    <name evidence="1" type="ORF">Cco03nite_10140</name>
</gene>
<evidence type="ECO:0000313" key="1">
    <source>
        <dbReference type="EMBL" id="GIG04314.1"/>
    </source>
</evidence>
<reference evidence="1 2" key="1">
    <citation type="submission" date="2021-01" db="EMBL/GenBank/DDBJ databases">
        <title>Whole genome shotgun sequence of Catellatospora coxensis NBRC 107359.</title>
        <authorList>
            <person name="Komaki H."/>
            <person name="Tamura T."/>
        </authorList>
    </citation>
    <scope>NUCLEOTIDE SEQUENCE [LARGE SCALE GENOMIC DNA]</scope>
    <source>
        <strain evidence="1 2">NBRC 107359</strain>
    </source>
</reference>
<organism evidence="1 2">
    <name type="scientific">Catellatospora coxensis</name>
    <dbReference type="NCBI Taxonomy" id="310354"/>
    <lineage>
        <taxon>Bacteria</taxon>
        <taxon>Bacillati</taxon>
        <taxon>Actinomycetota</taxon>
        <taxon>Actinomycetes</taxon>
        <taxon>Micromonosporales</taxon>
        <taxon>Micromonosporaceae</taxon>
        <taxon>Catellatospora</taxon>
    </lineage>
</organism>
<protein>
    <recommendedName>
        <fullName evidence="3">Metallothionein</fullName>
    </recommendedName>
</protein>